<dbReference type="SUPFAM" id="SSF53613">
    <property type="entry name" value="Ribokinase-like"/>
    <property type="match status" value="1"/>
</dbReference>
<feature type="domain" description="YjeF N-terminal" evidence="21">
    <location>
        <begin position="1"/>
        <end position="227"/>
    </location>
</feature>
<feature type="binding site" evidence="17">
    <location>
        <position position="332"/>
    </location>
    <ligand>
        <name>(6S)-NADPHX</name>
        <dbReference type="ChEBI" id="CHEBI:64076"/>
    </ligand>
</feature>
<dbReference type="InterPro" id="IPR030677">
    <property type="entry name" value="Nnr"/>
</dbReference>
<dbReference type="Gene3D" id="3.40.1190.20">
    <property type="match status" value="1"/>
</dbReference>
<keyword evidence="10 17" id="KW-0520">NAD</keyword>
<keyword evidence="6 17" id="KW-0547">Nucleotide-binding</keyword>
<keyword evidence="9 18" id="KW-0630">Potassium</keyword>
<dbReference type="InterPro" id="IPR000631">
    <property type="entry name" value="CARKD"/>
</dbReference>
<evidence type="ECO:0000256" key="4">
    <source>
        <dbReference type="ARBA" id="ARBA00009524"/>
    </source>
</evidence>
<evidence type="ECO:0000256" key="17">
    <source>
        <dbReference type="HAMAP-Rule" id="MF_01965"/>
    </source>
</evidence>
<dbReference type="HAMAP" id="MF_01965">
    <property type="entry name" value="NADHX_dehydratase"/>
    <property type="match status" value="1"/>
</dbReference>
<feature type="domain" description="YjeF C-terminal" evidence="20">
    <location>
        <begin position="229"/>
        <end position="524"/>
    </location>
</feature>
<dbReference type="STRING" id="47311.MBCUT_06080"/>
<dbReference type="PANTHER" id="PTHR12592:SF0">
    <property type="entry name" value="ATP-DEPENDENT (S)-NAD(P)H-HYDRATE DEHYDRATASE"/>
    <property type="match status" value="1"/>
</dbReference>
<protein>
    <recommendedName>
        <fullName evidence="19">Bifunctional NAD(P)H-hydrate repair enzyme</fullName>
    </recommendedName>
    <alternativeName>
        <fullName evidence="19">Nicotinamide nucleotide repair protein</fullName>
    </alternativeName>
    <domain>
        <recommendedName>
            <fullName evidence="19">ADP-dependent (S)-NAD(P)H-hydrate dehydratase</fullName>
            <ecNumber evidence="19">4.2.1.136</ecNumber>
        </recommendedName>
        <alternativeName>
            <fullName evidence="19">ADP-dependent NAD(P)HX dehydratase</fullName>
        </alternativeName>
    </domain>
    <domain>
        <recommendedName>
            <fullName evidence="19">NAD(P)H-hydrate epimerase</fullName>
            <ecNumber evidence="19">5.1.99.6</ecNumber>
        </recommendedName>
    </domain>
</protein>
<keyword evidence="8 17" id="KW-0521">NADP</keyword>
<gene>
    <name evidence="22" type="primary">nnr</name>
    <name evidence="17" type="synonym">nnrD</name>
    <name evidence="18" type="synonym">nnrE</name>
    <name evidence="22" type="ORF">MBCUT_06080</name>
</gene>
<comment type="function">
    <text evidence="18">Catalyzes the epimerization of the S- and R-forms of NAD(P)HX, a damaged form of NAD(P)H that is a result of enzymatic or heat-dependent hydration. This is a prerequisite for the S-specific NAD(P)H-hydrate dehydratase to allow the repair of both epimers of NAD(P)HX.</text>
</comment>
<evidence type="ECO:0000256" key="13">
    <source>
        <dbReference type="ARBA" id="ARBA00023268"/>
    </source>
</evidence>
<evidence type="ECO:0000256" key="11">
    <source>
        <dbReference type="ARBA" id="ARBA00023235"/>
    </source>
</evidence>
<dbReference type="RefSeq" id="WP_067258786.1">
    <property type="nucleotide sequence ID" value="NZ_LWMW01000087.1"/>
</dbReference>
<comment type="similarity">
    <text evidence="3 19">In the N-terminal section; belongs to the NnrE/AIBP family.</text>
</comment>
<evidence type="ECO:0000256" key="15">
    <source>
        <dbReference type="ARBA" id="ARBA00048238"/>
    </source>
</evidence>
<dbReference type="Gene3D" id="3.40.50.10260">
    <property type="entry name" value="YjeF N-terminal domain"/>
    <property type="match status" value="1"/>
</dbReference>
<evidence type="ECO:0000313" key="22">
    <source>
        <dbReference type="EMBL" id="KZX16744.1"/>
    </source>
</evidence>
<dbReference type="PANTHER" id="PTHR12592">
    <property type="entry name" value="ATP-DEPENDENT (S)-NAD(P)H-HYDRATE DEHYDRATASE FAMILY MEMBER"/>
    <property type="match status" value="1"/>
</dbReference>
<dbReference type="GO" id="GO:0046496">
    <property type="term" value="P:nicotinamide nucleotide metabolic process"/>
    <property type="evidence" value="ECO:0007669"/>
    <property type="project" value="UniProtKB-UniRule"/>
</dbReference>
<feature type="binding site" evidence="17">
    <location>
        <position position="466"/>
    </location>
    <ligand>
        <name>(6S)-NADPHX</name>
        <dbReference type="ChEBI" id="CHEBI:64076"/>
    </ligand>
</feature>
<name>A0A166EK41_9EURY</name>
<comment type="function">
    <text evidence="17">Catalyzes the dehydration of the S-form of NAD(P)HX at the expense of ADP, which is converted to AMP. Together with NAD(P)HX epimerase, which catalyzes the epimerization of the S- and R-forms, the enzyme allows the repair of both epimers of NAD(P)HX, a damaged form of NAD(P)H that is a result of enzymatic or heat-dependent hydration.</text>
</comment>
<dbReference type="PROSITE" id="PS51385">
    <property type="entry name" value="YJEF_N"/>
    <property type="match status" value="1"/>
</dbReference>
<dbReference type="SUPFAM" id="SSF64153">
    <property type="entry name" value="YjeF N-terminal domain-like"/>
    <property type="match status" value="1"/>
</dbReference>
<evidence type="ECO:0000259" key="20">
    <source>
        <dbReference type="PROSITE" id="PS51383"/>
    </source>
</evidence>
<evidence type="ECO:0000259" key="21">
    <source>
        <dbReference type="PROSITE" id="PS51385"/>
    </source>
</evidence>
<dbReference type="InterPro" id="IPR004443">
    <property type="entry name" value="YjeF_N_dom"/>
</dbReference>
<keyword evidence="13" id="KW-0511">Multifunctional enzyme</keyword>
<organism evidence="22 23">
    <name type="scientific">Methanobrevibacter cuticularis</name>
    <dbReference type="NCBI Taxonomy" id="47311"/>
    <lineage>
        <taxon>Archaea</taxon>
        <taxon>Methanobacteriati</taxon>
        <taxon>Methanobacteriota</taxon>
        <taxon>Methanomada group</taxon>
        <taxon>Methanobacteria</taxon>
        <taxon>Methanobacteriales</taxon>
        <taxon>Methanobacteriaceae</taxon>
        <taxon>Methanobrevibacter</taxon>
    </lineage>
</organism>
<comment type="similarity">
    <text evidence="17">Belongs to the NnrD/CARKD family.</text>
</comment>
<proteinExistence type="inferred from homology"/>
<dbReference type="Pfam" id="PF03853">
    <property type="entry name" value="YjeF_N"/>
    <property type="match status" value="1"/>
</dbReference>
<evidence type="ECO:0000256" key="5">
    <source>
        <dbReference type="ARBA" id="ARBA00022723"/>
    </source>
</evidence>
<comment type="function">
    <text evidence="14 19">Bifunctional enzyme that catalyzes the epimerization of the S- and R-forms of NAD(P)HX and the dehydration of the S-form of NAD(P)HX at the expense of ADP, which is converted to AMP. This allows the repair of both epimers of NAD(P)HX, a damaged form of NAD(P)H that is a result of enzymatic or heat-dependent hydration.</text>
</comment>
<evidence type="ECO:0000256" key="7">
    <source>
        <dbReference type="ARBA" id="ARBA00022840"/>
    </source>
</evidence>
<dbReference type="NCBIfam" id="TIGR00196">
    <property type="entry name" value="yjeF_cterm"/>
    <property type="match status" value="1"/>
</dbReference>
<evidence type="ECO:0000256" key="10">
    <source>
        <dbReference type="ARBA" id="ARBA00023027"/>
    </source>
</evidence>
<dbReference type="GO" id="GO:0005524">
    <property type="term" value="F:ATP binding"/>
    <property type="evidence" value="ECO:0007669"/>
    <property type="project" value="UniProtKB-UniRule"/>
</dbReference>
<feature type="binding site" evidence="18">
    <location>
        <begin position="57"/>
        <end position="61"/>
    </location>
    <ligand>
        <name>(6S)-NADPHX</name>
        <dbReference type="ChEBI" id="CHEBI:64076"/>
    </ligand>
</feature>
<dbReference type="GO" id="GO:0046872">
    <property type="term" value="F:metal ion binding"/>
    <property type="evidence" value="ECO:0007669"/>
    <property type="project" value="UniProtKB-UniRule"/>
</dbReference>
<comment type="subunit">
    <text evidence="17">Homotetramer.</text>
</comment>
<feature type="binding site" evidence="17">
    <location>
        <position position="465"/>
    </location>
    <ligand>
        <name>AMP</name>
        <dbReference type="ChEBI" id="CHEBI:456215"/>
    </ligand>
</feature>
<dbReference type="InterPro" id="IPR029056">
    <property type="entry name" value="Ribokinase-like"/>
</dbReference>
<dbReference type="CDD" id="cd01171">
    <property type="entry name" value="YXKO-related"/>
    <property type="match status" value="1"/>
</dbReference>
<dbReference type="Pfam" id="PF01256">
    <property type="entry name" value="Carb_kinase"/>
    <property type="match status" value="1"/>
</dbReference>
<reference evidence="22 23" key="1">
    <citation type="submission" date="2016-04" db="EMBL/GenBank/DDBJ databases">
        <title>Genome sequence of Methanobrevibacter cuticularis DSM 11139.</title>
        <authorList>
            <person name="Poehlein A."/>
            <person name="Seedorf H."/>
            <person name="Daniel R."/>
        </authorList>
    </citation>
    <scope>NUCLEOTIDE SEQUENCE [LARGE SCALE GENOMIC DNA]</scope>
    <source>
        <strain evidence="22 23">DSM 11139</strain>
    </source>
</reference>
<dbReference type="EMBL" id="LWMW01000087">
    <property type="protein sequence ID" value="KZX16744.1"/>
    <property type="molecule type" value="Genomic_DNA"/>
</dbReference>
<dbReference type="AlphaFoldDB" id="A0A166EK41"/>
<feature type="binding site" evidence="18">
    <location>
        <position position="174"/>
    </location>
    <ligand>
        <name>K(+)</name>
        <dbReference type="ChEBI" id="CHEBI:29103"/>
    </ligand>
</feature>
<sequence length="524" mass="56886">MKPIDMIATDINCEDLGLSRLCLMENAGKSLSDEVAKLSTYTFSKPVKIAIFTGSGGNGGDGFVAARHLLNRGFEIEIFMLSPLENIKSADARKNIEILMNLTPRFSRLEINYIDSIEDLEKISIAKSTSFSEHIILDGILGTGIKGKLKKKVKKVIEIINESNALKISIDVPSGMNPENGVIEDVAIKPDYTLTFHNIKSGIKKADEELIGGIITSDIGIPIEAQIFLGKGDLLRLKKRDSYSHKGKNGKILIVGGNEDYTGAPSIAALSSISTGTDIVYIATPETASLAIKSYSPDFIVKPLKGDYLNPNNLDDILTIVEEVDAVLLGPGSGLNKETGTLFNILASKIKKPIVIDADGLKLIDLSLIKDREDIIITPHLFEFKSFFSKIISEKSLKTEFEDIDLKFDNLSHEKLMDKLAIFQKIVKDIKGTVILKGKNDLIFKGNKLRVNKTGNQGMTVGGTGDSLAGIAVSLLSQDLSSFDAGGLSTYLNGRAGDLAMEKYGNGFRASQLSEFLGYLMKGN</sequence>
<dbReference type="PATRIC" id="fig|47311.3.peg.686"/>
<dbReference type="OrthoDB" id="15148at2157"/>
<evidence type="ECO:0000256" key="3">
    <source>
        <dbReference type="ARBA" id="ARBA00006001"/>
    </source>
</evidence>
<dbReference type="GO" id="GO:0052855">
    <property type="term" value="F:ADP-dependent NAD(P)H-hydrate dehydratase activity"/>
    <property type="evidence" value="ECO:0007669"/>
    <property type="project" value="UniProtKB-UniRule"/>
</dbReference>
<evidence type="ECO:0000256" key="8">
    <source>
        <dbReference type="ARBA" id="ARBA00022857"/>
    </source>
</evidence>
<comment type="catalytic activity">
    <reaction evidence="1 18 19">
        <text>(6R)-NADHX = (6S)-NADHX</text>
        <dbReference type="Rhea" id="RHEA:32215"/>
        <dbReference type="ChEBI" id="CHEBI:64074"/>
        <dbReference type="ChEBI" id="CHEBI:64075"/>
        <dbReference type="EC" id="5.1.99.6"/>
    </reaction>
</comment>
<accession>A0A166EK41</accession>
<comment type="similarity">
    <text evidence="18">Belongs to the NnrE/AIBP family.</text>
</comment>
<evidence type="ECO:0000256" key="1">
    <source>
        <dbReference type="ARBA" id="ARBA00000013"/>
    </source>
</evidence>
<comment type="catalytic activity">
    <reaction evidence="15 17 19">
        <text>(6S)-NADHX + ADP = AMP + phosphate + NADH + H(+)</text>
        <dbReference type="Rhea" id="RHEA:32223"/>
        <dbReference type="ChEBI" id="CHEBI:15378"/>
        <dbReference type="ChEBI" id="CHEBI:43474"/>
        <dbReference type="ChEBI" id="CHEBI:57945"/>
        <dbReference type="ChEBI" id="CHEBI:64074"/>
        <dbReference type="ChEBI" id="CHEBI:456215"/>
        <dbReference type="ChEBI" id="CHEBI:456216"/>
        <dbReference type="EC" id="4.2.1.136"/>
    </reaction>
</comment>
<feature type="binding site" evidence="18">
    <location>
        <position position="58"/>
    </location>
    <ligand>
        <name>K(+)</name>
        <dbReference type="ChEBI" id="CHEBI:29103"/>
    </ligand>
</feature>
<evidence type="ECO:0000256" key="6">
    <source>
        <dbReference type="ARBA" id="ARBA00022741"/>
    </source>
</evidence>
<feature type="binding site" evidence="18">
    <location>
        <begin position="142"/>
        <end position="148"/>
    </location>
    <ligand>
        <name>(6S)-NADPHX</name>
        <dbReference type="ChEBI" id="CHEBI:64076"/>
    </ligand>
</feature>
<evidence type="ECO:0000313" key="23">
    <source>
        <dbReference type="Proteomes" id="UP000077275"/>
    </source>
</evidence>
<keyword evidence="11 18" id="KW-0413">Isomerase</keyword>
<keyword evidence="23" id="KW-1185">Reference proteome</keyword>
<dbReference type="PIRSF" id="PIRSF017184">
    <property type="entry name" value="Nnr"/>
    <property type="match status" value="1"/>
</dbReference>
<evidence type="ECO:0000256" key="14">
    <source>
        <dbReference type="ARBA" id="ARBA00025153"/>
    </source>
</evidence>
<evidence type="ECO:0000256" key="18">
    <source>
        <dbReference type="HAMAP-Rule" id="MF_01966"/>
    </source>
</evidence>
<evidence type="ECO:0000256" key="19">
    <source>
        <dbReference type="PIRNR" id="PIRNR017184"/>
    </source>
</evidence>
<comment type="caution">
    <text evidence="22">The sequence shown here is derived from an EMBL/GenBank/DDBJ whole genome shotgun (WGS) entry which is preliminary data.</text>
</comment>
<evidence type="ECO:0000256" key="16">
    <source>
        <dbReference type="ARBA" id="ARBA00049209"/>
    </source>
</evidence>
<dbReference type="GO" id="GO:0052856">
    <property type="term" value="F:NAD(P)HX epimerase activity"/>
    <property type="evidence" value="ECO:0007669"/>
    <property type="project" value="UniProtKB-UniRule"/>
</dbReference>
<comment type="catalytic activity">
    <reaction evidence="2 18 19">
        <text>(6R)-NADPHX = (6S)-NADPHX</text>
        <dbReference type="Rhea" id="RHEA:32227"/>
        <dbReference type="ChEBI" id="CHEBI:64076"/>
        <dbReference type="ChEBI" id="CHEBI:64077"/>
        <dbReference type="EC" id="5.1.99.6"/>
    </reaction>
</comment>
<feature type="binding site" evidence="18">
    <location>
        <position position="171"/>
    </location>
    <ligand>
        <name>(6S)-NADPHX</name>
        <dbReference type="ChEBI" id="CHEBI:64076"/>
    </ligand>
</feature>
<dbReference type="GO" id="GO:0110051">
    <property type="term" value="P:metabolite repair"/>
    <property type="evidence" value="ECO:0007669"/>
    <property type="project" value="TreeGrafter"/>
</dbReference>
<keyword evidence="7 17" id="KW-0067">ATP-binding</keyword>
<evidence type="ECO:0000256" key="2">
    <source>
        <dbReference type="ARBA" id="ARBA00000909"/>
    </source>
</evidence>
<comment type="catalytic activity">
    <reaction evidence="16 17 19">
        <text>(6S)-NADPHX + ADP = AMP + phosphate + NADPH + H(+)</text>
        <dbReference type="Rhea" id="RHEA:32235"/>
        <dbReference type="ChEBI" id="CHEBI:15378"/>
        <dbReference type="ChEBI" id="CHEBI:43474"/>
        <dbReference type="ChEBI" id="CHEBI:57783"/>
        <dbReference type="ChEBI" id="CHEBI:64076"/>
        <dbReference type="ChEBI" id="CHEBI:456215"/>
        <dbReference type="ChEBI" id="CHEBI:456216"/>
        <dbReference type="EC" id="4.2.1.136"/>
    </reaction>
</comment>
<comment type="caution">
    <text evidence="17">Lacks conserved residue(s) required for the propagation of feature annotation.</text>
</comment>
<evidence type="ECO:0000256" key="9">
    <source>
        <dbReference type="ARBA" id="ARBA00022958"/>
    </source>
</evidence>
<feature type="binding site" evidence="17">
    <location>
        <position position="264"/>
    </location>
    <ligand>
        <name>(6S)-NADPHX</name>
        <dbReference type="ChEBI" id="CHEBI:64076"/>
    </ligand>
</feature>
<dbReference type="InterPro" id="IPR036652">
    <property type="entry name" value="YjeF_N_dom_sf"/>
</dbReference>
<feature type="binding site" evidence="18">
    <location>
        <position position="138"/>
    </location>
    <ligand>
        <name>K(+)</name>
        <dbReference type="ChEBI" id="CHEBI:29103"/>
    </ligand>
</feature>
<feature type="binding site" evidence="17">
    <location>
        <position position="380"/>
    </location>
    <ligand>
        <name>(6S)-NADPHX</name>
        <dbReference type="ChEBI" id="CHEBI:64076"/>
    </ligand>
</feature>
<keyword evidence="12 17" id="KW-0456">Lyase</keyword>
<dbReference type="NCBIfam" id="TIGR00197">
    <property type="entry name" value="yjeF_nterm"/>
    <property type="match status" value="1"/>
</dbReference>
<comment type="cofactor">
    <cofactor evidence="17">
        <name>Mg(2+)</name>
        <dbReference type="ChEBI" id="CHEBI:18420"/>
    </cofactor>
</comment>
<dbReference type="Proteomes" id="UP000077275">
    <property type="component" value="Unassembled WGS sequence"/>
</dbReference>
<dbReference type="PROSITE" id="PS51383">
    <property type="entry name" value="YJEF_C_3"/>
    <property type="match status" value="1"/>
</dbReference>
<keyword evidence="5 18" id="KW-0479">Metal-binding</keyword>
<dbReference type="HAMAP" id="MF_01966">
    <property type="entry name" value="NADHX_epimerase"/>
    <property type="match status" value="1"/>
</dbReference>
<comment type="cofactor">
    <cofactor evidence="18 19">
        <name>K(+)</name>
        <dbReference type="ChEBI" id="CHEBI:29103"/>
    </cofactor>
    <text evidence="18 19">Binds 1 potassium ion per subunit.</text>
</comment>
<comment type="similarity">
    <text evidence="4 19">In the C-terminal section; belongs to the NnrD/CARKD family.</text>
</comment>
<dbReference type="EC" id="4.2.1.136" evidence="19"/>
<dbReference type="EC" id="5.1.99.6" evidence="19"/>
<evidence type="ECO:0000256" key="12">
    <source>
        <dbReference type="ARBA" id="ARBA00023239"/>
    </source>
</evidence>